<evidence type="ECO:0000313" key="3">
    <source>
        <dbReference type="Proteomes" id="UP000298050"/>
    </source>
</evidence>
<gene>
    <name evidence="2" type="ORF">E4634_14145</name>
</gene>
<accession>A0A4Z0LZW9</accession>
<dbReference type="EMBL" id="SRLE01000009">
    <property type="protein sequence ID" value="TGD72658.1"/>
    <property type="molecule type" value="Genomic_DNA"/>
</dbReference>
<feature type="signal peptide" evidence="1">
    <location>
        <begin position="1"/>
        <end position="21"/>
    </location>
</feature>
<dbReference type="Proteomes" id="UP000298050">
    <property type="component" value="Unassembled WGS sequence"/>
</dbReference>
<proteinExistence type="predicted"/>
<feature type="chain" id="PRO_5021334205" description="DUF4410 domain-containing protein" evidence="1">
    <location>
        <begin position="22"/>
        <end position="211"/>
    </location>
</feature>
<sequence>MMMKRLAVLALPVLIAGCAVGNTYDYGGAAVDLPVQGTGNVGLAVVEQRPYVLDGDKQPDFVGLQRGGFGNPFDVTTQSGKPLADAMADAITRELKENGYEVVALEVGDGSLTAVTTAIQGVTLPRSVVLTVREWKTDAYMNFGLSYDLELSVYDEQATRLASTTASGKDEVLGGAGMESGNAKAAAIAFSTKLGRMFNAPEIRQALAPNP</sequence>
<evidence type="ECO:0000313" key="2">
    <source>
        <dbReference type="EMBL" id="TGD72658.1"/>
    </source>
</evidence>
<comment type="caution">
    <text evidence="2">The sequence shown here is derived from an EMBL/GenBank/DDBJ whole genome shotgun (WGS) entry which is preliminary data.</text>
</comment>
<dbReference type="PROSITE" id="PS51257">
    <property type="entry name" value="PROKAR_LIPOPROTEIN"/>
    <property type="match status" value="1"/>
</dbReference>
<evidence type="ECO:0008006" key="4">
    <source>
        <dbReference type="Google" id="ProtNLM"/>
    </source>
</evidence>
<dbReference type="OrthoDB" id="6989177at2"/>
<keyword evidence="3" id="KW-1185">Reference proteome</keyword>
<keyword evidence="1" id="KW-0732">Signal</keyword>
<dbReference type="RefSeq" id="WP_135444984.1">
    <property type="nucleotide sequence ID" value="NZ_SRLE01000009.1"/>
</dbReference>
<name>A0A4Z0LZW9_9GAMM</name>
<reference evidence="2 3" key="1">
    <citation type="submission" date="2019-04" db="EMBL/GenBank/DDBJ databases">
        <title>Taxonomy of novel Haliea sp. from mangrove soil of West Coast of India.</title>
        <authorList>
            <person name="Verma A."/>
            <person name="Kumar P."/>
            <person name="Krishnamurthi S."/>
        </authorList>
    </citation>
    <scope>NUCLEOTIDE SEQUENCE [LARGE SCALE GENOMIC DNA]</scope>
    <source>
        <strain evidence="2 3">SAOS-164</strain>
    </source>
</reference>
<dbReference type="AlphaFoldDB" id="A0A4Z0LZW9"/>
<protein>
    <recommendedName>
        <fullName evidence="4">DUF4410 domain-containing protein</fullName>
    </recommendedName>
</protein>
<organism evidence="2 3">
    <name type="scientific">Mangrovimicrobium sediminis</name>
    <dbReference type="NCBI Taxonomy" id="2562682"/>
    <lineage>
        <taxon>Bacteria</taxon>
        <taxon>Pseudomonadati</taxon>
        <taxon>Pseudomonadota</taxon>
        <taxon>Gammaproteobacteria</taxon>
        <taxon>Cellvibrionales</taxon>
        <taxon>Halieaceae</taxon>
        <taxon>Mangrovimicrobium</taxon>
    </lineage>
</organism>
<evidence type="ECO:0000256" key="1">
    <source>
        <dbReference type="SAM" id="SignalP"/>
    </source>
</evidence>